<dbReference type="Proteomes" id="UP000186141">
    <property type="component" value="Unassembled WGS sequence"/>
</dbReference>
<dbReference type="STRING" id="1086013.SAMN05421774_104249"/>
<dbReference type="AlphaFoldDB" id="A0A1N7NZ64"/>
<evidence type="ECO:0000256" key="3">
    <source>
        <dbReference type="ARBA" id="ARBA00023002"/>
    </source>
</evidence>
<organism evidence="5 6">
    <name type="scientific">Gemmobacter megaterium</name>
    <dbReference type="NCBI Taxonomy" id="1086013"/>
    <lineage>
        <taxon>Bacteria</taxon>
        <taxon>Pseudomonadati</taxon>
        <taxon>Pseudomonadota</taxon>
        <taxon>Alphaproteobacteria</taxon>
        <taxon>Rhodobacterales</taxon>
        <taxon>Paracoccaceae</taxon>
        <taxon>Gemmobacter</taxon>
    </lineage>
</organism>
<dbReference type="SUPFAM" id="SSF55447">
    <property type="entry name" value="CO dehydrogenase flavoprotein C-terminal domain-like"/>
    <property type="match status" value="1"/>
</dbReference>
<evidence type="ECO:0000313" key="6">
    <source>
        <dbReference type="Proteomes" id="UP000186141"/>
    </source>
</evidence>
<dbReference type="GO" id="GO:0071949">
    <property type="term" value="F:FAD binding"/>
    <property type="evidence" value="ECO:0007669"/>
    <property type="project" value="InterPro"/>
</dbReference>
<dbReference type="InterPro" id="IPR016167">
    <property type="entry name" value="FAD-bd_PCMH_sub1"/>
</dbReference>
<keyword evidence="6" id="KW-1185">Reference proteome</keyword>
<evidence type="ECO:0000313" key="5">
    <source>
        <dbReference type="EMBL" id="SIT03499.1"/>
    </source>
</evidence>
<dbReference type="Gene3D" id="3.30.390.50">
    <property type="entry name" value="CO dehydrogenase flavoprotein, C-terminal domain"/>
    <property type="match status" value="1"/>
</dbReference>
<reference evidence="5 6" key="1">
    <citation type="submission" date="2017-01" db="EMBL/GenBank/DDBJ databases">
        <authorList>
            <person name="Mah S.A."/>
            <person name="Swanson W.J."/>
            <person name="Moy G.W."/>
            <person name="Vacquier V.D."/>
        </authorList>
    </citation>
    <scope>NUCLEOTIDE SEQUENCE [LARGE SCALE GENOMIC DNA]</scope>
    <source>
        <strain evidence="5 6">DSM 26375</strain>
    </source>
</reference>
<dbReference type="SUPFAM" id="SSF56176">
    <property type="entry name" value="FAD-binding/transporter-associated domain-like"/>
    <property type="match status" value="1"/>
</dbReference>
<dbReference type="InterPro" id="IPR002346">
    <property type="entry name" value="Mopterin_DH_FAD-bd"/>
</dbReference>
<keyword evidence="1" id="KW-0285">Flavoprotein</keyword>
<dbReference type="PANTHER" id="PTHR42659:SF2">
    <property type="entry name" value="XANTHINE DEHYDROGENASE SUBUNIT C-RELATED"/>
    <property type="match status" value="1"/>
</dbReference>
<dbReference type="PROSITE" id="PS51387">
    <property type="entry name" value="FAD_PCMH"/>
    <property type="match status" value="1"/>
</dbReference>
<dbReference type="InterPro" id="IPR036318">
    <property type="entry name" value="FAD-bd_PCMH-like_sf"/>
</dbReference>
<dbReference type="OrthoDB" id="9793944at2"/>
<sequence length="281" mass="29020">MTQVLFPDTLDQAVALLADHPEARPIAGGATLVAMRNAGLVDSSHLISLDRIAGLRGIERLADGRLRVGAMTRHADTAGSDLLTGSLMVVRKAAGMIANKVVRNMGTMGGSVANADPAADYLPALACADAVLSFLGPEGARDVPILDYVQDWYETALEPGEILTAITLPAPEAAASTYRKIARVSGDYATASCAMALTADGQGLRVAIGACGPGPIRDRDAEAALHGHLHDAGAVAEFAAALVALADPVDDVRGSAEYRLALIPRLITLVLAELNPVMEAA</sequence>
<dbReference type="EMBL" id="FTOT01000004">
    <property type="protein sequence ID" value="SIT03499.1"/>
    <property type="molecule type" value="Genomic_DNA"/>
</dbReference>
<accession>A0A1N7NZ64</accession>
<dbReference type="InterPro" id="IPR016166">
    <property type="entry name" value="FAD-bd_PCMH"/>
</dbReference>
<keyword evidence="2" id="KW-0274">FAD</keyword>
<dbReference type="GO" id="GO:0016491">
    <property type="term" value="F:oxidoreductase activity"/>
    <property type="evidence" value="ECO:0007669"/>
    <property type="project" value="UniProtKB-KW"/>
</dbReference>
<dbReference type="Pfam" id="PF03450">
    <property type="entry name" value="CO_deh_flav_C"/>
    <property type="match status" value="1"/>
</dbReference>
<dbReference type="Pfam" id="PF00941">
    <property type="entry name" value="FAD_binding_5"/>
    <property type="match status" value="1"/>
</dbReference>
<evidence type="ECO:0000259" key="4">
    <source>
        <dbReference type="PROSITE" id="PS51387"/>
    </source>
</evidence>
<dbReference type="RefSeq" id="WP_076531543.1">
    <property type="nucleotide sequence ID" value="NZ_BMEH01000004.1"/>
</dbReference>
<dbReference type="Gene3D" id="3.30.465.10">
    <property type="match status" value="1"/>
</dbReference>
<evidence type="ECO:0000256" key="1">
    <source>
        <dbReference type="ARBA" id="ARBA00022630"/>
    </source>
</evidence>
<dbReference type="InterPro" id="IPR005107">
    <property type="entry name" value="CO_DH_flav_C"/>
</dbReference>
<name>A0A1N7NZ64_9RHOB</name>
<dbReference type="InterPro" id="IPR016169">
    <property type="entry name" value="FAD-bd_PCMH_sub2"/>
</dbReference>
<dbReference type="SMART" id="SM01092">
    <property type="entry name" value="CO_deh_flav_C"/>
    <property type="match status" value="1"/>
</dbReference>
<feature type="domain" description="FAD-binding PCMH-type" evidence="4">
    <location>
        <begin position="1"/>
        <end position="173"/>
    </location>
</feature>
<protein>
    <submittedName>
        <fullName evidence="5">Carbon monoxide dehydrogenase, medium subunit</fullName>
    </submittedName>
</protein>
<dbReference type="InterPro" id="IPR036683">
    <property type="entry name" value="CO_DH_flav_C_dom_sf"/>
</dbReference>
<evidence type="ECO:0000256" key="2">
    <source>
        <dbReference type="ARBA" id="ARBA00022827"/>
    </source>
</evidence>
<dbReference type="Gene3D" id="3.30.43.10">
    <property type="entry name" value="Uridine Diphospho-n-acetylenolpyruvylglucosamine Reductase, domain 2"/>
    <property type="match status" value="1"/>
</dbReference>
<dbReference type="InterPro" id="IPR051312">
    <property type="entry name" value="Diverse_Substr_Oxidored"/>
</dbReference>
<gene>
    <name evidence="5" type="ORF">SAMN05421774_104249</name>
</gene>
<keyword evidence="3" id="KW-0560">Oxidoreductase</keyword>
<proteinExistence type="predicted"/>
<dbReference type="PANTHER" id="PTHR42659">
    <property type="entry name" value="XANTHINE DEHYDROGENASE SUBUNIT C-RELATED"/>
    <property type="match status" value="1"/>
</dbReference>